<dbReference type="EMBL" id="AP035789">
    <property type="protein sequence ID" value="BFO80180.1"/>
    <property type="molecule type" value="Genomic_DNA"/>
</dbReference>
<dbReference type="AlphaFoldDB" id="A0AB33JJ53"/>
<gene>
    <name evidence="1" type="ORF">GTC17262_03710</name>
</gene>
<accession>A0AB33JJ53</accession>
<organism evidence="1">
    <name type="scientific">Prevotella sp. GTC17262</name>
    <dbReference type="NCBI Taxonomy" id="3236797"/>
    <lineage>
        <taxon>Bacteria</taxon>
        <taxon>Pseudomonadati</taxon>
        <taxon>Bacteroidota</taxon>
        <taxon>Bacteroidia</taxon>
        <taxon>Bacteroidales</taxon>
        <taxon>Prevotellaceae</taxon>
        <taxon>Prevotella</taxon>
    </lineage>
</organism>
<reference evidence="1" key="1">
    <citation type="submission" date="2024-07" db="EMBL/GenBank/DDBJ databases">
        <title>Complete genome sequence of Prevotella sp. YM-2024 GTC17262.</title>
        <authorList>
            <person name="Hayashi M."/>
            <person name="Muto Y."/>
            <person name="Tanaka K."/>
            <person name="Niwa H."/>
        </authorList>
    </citation>
    <scope>NUCLEOTIDE SEQUENCE</scope>
    <source>
        <strain evidence="1">GTC17262</strain>
    </source>
</reference>
<protein>
    <submittedName>
        <fullName evidence="1">Uncharacterized protein</fullName>
    </submittedName>
</protein>
<name>A0AB33JJ53_9BACT</name>
<proteinExistence type="predicted"/>
<evidence type="ECO:0000313" key="1">
    <source>
        <dbReference type="EMBL" id="BFO80180.1"/>
    </source>
</evidence>
<sequence>MKRLYVTPLCEIVRVCESEAIMEEHMHIGSADADTSGEAKRYFWFDNDDVDESPSSEQL</sequence>